<keyword evidence="1" id="KW-0472">Membrane</keyword>
<evidence type="ECO:0000313" key="2">
    <source>
        <dbReference type="EMBL" id="TEB07885.1"/>
    </source>
</evidence>
<feature type="transmembrane region" description="Helical" evidence="1">
    <location>
        <begin position="62"/>
        <end position="81"/>
    </location>
</feature>
<feature type="transmembrane region" description="Helical" evidence="1">
    <location>
        <begin position="6"/>
        <end position="25"/>
    </location>
</feature>
<dbReference type="RefSeq" id="WP_190239667.1">
    <property type="nucleotide sequence ID" value="NZ_QFGA01000001.1"/>
</dbReference>
<dbReference type="AlphaFoldDB" id="A0A4Y7RFU8"/>
<dbReference type="Proteomes" id="UP000298324">
    <property type="component" value="Unassembled WGS sequence"/>
</dbReference>
<keyword evidence="1" id="KW-0812">Transmembrane</keyword>
<keyword evidence="1" id="KW-1133">Transmembrane helix</keyword>
<evidence type="ECO:0000256" key="1">
    <source>
        <dbReference type="SAM" id="Phobius"/>
    </source>
</evidence>
<name>A0A4Y7RFU8_9FIRM</name>
<organism evidence="2 3">
    <name type="scientific">Pelotomaculum schinkii</name>
    <dbReference type="NCBI Taxonomy" id="78350"/>
    <lineage>
        <taxon>Bacteria</taxon>
        <taxon>Bacillati</taxon>
        <taxon>Bacillota</taxon>
        <taxon>Clostridia</taxon>
        <taxon>Eubacteriales</taxon>
        <taxon>Desulfotomaculaceae</taxon>
        <taxon>Pelotomaculum</taxon>
    </lineage>
</organism>
<gene>
    <name evidence="2" type="ORF">Psch_01440</name>
</gene>
<accession>A0A4Y7RFU8</accession>
<protein>
    <submittedName>
        <fullName evidence="2">Uncharacterized protein</fullName>
    </submittedName>
</protein>
<dbReference type="EMBL" id="QFGA01000001">
    <property type="protein sequence ID" value="TEB07885.1"/>
    <property type="molecule type" value="Genomic_DNA"/>
</dbReference>
<keyword evidence="3" id="KW-1185">Reference proteome</keyword>
<feature type="transmembrane region" description="Helical" evidence="1">
    <location>
        <begin position="37"/>
        <end position="56"/>
    </location>
</feature>
<proteinExistence type="predicted"/>
<evidence type="ECO:0000313" key="3">
    <source>
        <dbReference type="Proteomes" id="UP000298324"/>
    </source>
</evidence>
<reference evidence="2 3" key="1">
    <citation type="journal article" date="2018" name="Environ. Microbiol.">
        <title>Novel energy conservation strategies and behaviour of Pelotomaculum schinkii driving syntrophic propionate catabolism.</title>
        <authorList>
            <person name="Hidalgo-Ahumada C.A.P."/>
            <person name="Nobu M.K."/>
            <person name="Narihiro T."/>
            <person name="Tamaki H."/>
            <person name="Liu W.T."/>
            <person name="Kamagata Y."/>
            <person name="Stams A.J.M."/>
            <person name="Imachi H."/>
            <person name="Sousa D.Z."/>
        </authorList>
    </citation>
    <scope>NUCLEOTIDE SEQUENCE [LARGE SCALE GENOMIC DNA]</scope>
    <source>
        <strain evidence="2 3">HH</strain>
    </source>
</reference>
<sequence length="306" mass="33257">MQEYLVLLIVILLLLSLVLVVIHSFFKSRIRLRARTVFATTGVSLLLGAFFPWALAAFALPAVLLIYLGVITLFAFAFSYCDMKISAHSPANPVITTEPGNEIAEPAPITSTAFEFNEKTAFAQACAALDCNAPGADQPAHIPTETSAADLPDGITPDPVQECGITTPALSHAKPELPPETVNENISAGFSAKASGDMVSALTSFMNAFSLNREPHAAVALAVEISNVYLELGHYPQSKLFIKSLLEQEHLNVAPIRQQLEERLLYLETFTELLQAARIPKNTPYSKVPNLVKLKANIDTAERQKK</sequence>
<comment type="caution">
    <text evidence="2">The sequence shown here is derived from an EMBL/GenBank/DDBJ whole genome shotgun (WGS) entry which is preliminary data.</text>
</comment>